<sequence>LSREQLFKALERFKQYILRAPNHGFPEHILLEKFYIGLYPLRLSIAKMPLGMLLRQDL</sequence>
<feature type="non-terminal residue" evidence="1">
    <location>
        <position position="1"/>
    </location>
</feature>
<gene>
    <name evidence="1" type="ORF">HAX54_051584</name>
</gene>
<reference evidence="1 2" key="1">
    <citation type="journal article" date="2021" name="BMC Genomics">
        <title>Datura genome reveals duplications of psychoactive alkaloid biosynthetic genes and high mutation rate following tissue culture.</title>
        <authorList>
            <person name="Rajewski A."/>
            <person name="Carter-House D."/>
            <person name="Stajich J."/>
            <person name="Litt A."/>
        </authorList>
    </citation>
    <scope>NUCLEOTIDE SEQUENCE [LARGE SCALE GENOMIC DNA]</scope>
    <source>
        <strain evidence="1">AR-01</strain>
    </source>
</reference>
<keyword evidence="2" id="KW-1185">Reference proteome</keyword>
<name>A0ABS8WMM1_DATST</name>
<evidence type="ECO:0000313" key="1">
    <source>
        <dbReference type="EMBL" id="MCE3052095.1"/>
    </source>
</evidence>
<dbReference type="EMBL" id="JACEIK010009206">
    <property type="protein sequence ID" value="MCE3052095.1"/>
    <property type="molecule type" value="Genomic_DNA"/>
</dbReference>
<accession>A0ABS8WMM1</accession>
<dbReference type="Proteomes" id="UP000823775">
    <property type="component" value="Unassembled WGS sequence"/>
</dbReference>
<evidence type="ECO:0000313" key="2">
    <source>
        <dbReference type="Proteomes" id="UP000823775"/>
    </source>
</evidence>
<protein>
    <submittedName>
        <fullName evidence="1">Uncharacterized protein</fullName>
    </submittedName>
</protein>
<proteinExistence type="predicted"/>
<comment type="caution">
    <text evidence="1">The sequence shown here is derived from an EMBL/GenBank/DDBJ whole genome shotgun (WGS) entry which is preliminary data.</text>
</comment>
<organism evidence="1 2">
    <name type="scientific">Datura stramonium</name>
    <name type="common">Jimsonweed</name>
    <name type="synonym">Common thornapple</name>
    <dbReference type="NCBI Taxonomy" id="4076"/>
    <lineage>
        <taxon>Eukaryota</taxon>
        <taxon>Viridiplantae</taxon>
        <taxon>Streptophyta</taxon>
        <taxon>Embryophyta</taxon>
        <taxon>Tracheophyta</taxon>
        <taxon>Spermatophyta</taxon>
        <taxon>Magnoliopsida</taxon>
        <taxon>eudicotyledons</taxon>
        <taxon>Gunneridae</taxon>
        <taxon>Pentapetalae</taxon>
        <taxon>asterids</taxon>
        <taxon>lamiids</taxon>
        <taxon>Solanales</taxon>
        <taxon>Solanaceae</taxon>
        <taxon>Solanoideae</taxon>
        <taxon>Datureae</taxon>
        <taxon>Datura</taxon>
    </lineage>
</organism>